<feature type="compositionally biased region" description="Polar residues" evidence="1">
    <location>
        <begin position="202"/>
        <end position="227"/>
    </location>
</feature>
<feature type="chain" id="PRO_5043022138" evidence="2">
    <location>
        <begin position="19"/>
        <end position="673"/>
    </location>
</feature>
<feature type="region of interest" description="Disordered" evidence="1">
    <location>
        <begin position="539"/>
        <end position="565"/>
    </location>
</feature>
<dbReference type="EMBL" id="JAXIOK010000003">
    <property type="protein sequence ID" value="KAK4776071.1"/>
    <property type="molecule type" value="Genomic_DNA"/>
</dbReference>
<reference evidence="3 4" key="1">
    <citation type="journal article" date="2023" name="Hortic Res">
        <title>Pangenome of water caltrop reveals structural variations and asymmetric subgenome divergence after allopolyploidization.</title>
        <authorList>
            <person name="Zhang X."/>
            <person name="Chen Y."/>
            <person name="Wang L."/>
            <person name="Yuan Y."/>
            <person name="Fang M."/>
            <person name="Shi L."/>
            <person name="Lu R."/>
            <person name="Comes H.P."/>
            <person name="Ma Y."/>
            <person name="Chen Y."/>
            <person name="Huang G."/>
            <person name="Zhou Y."/>
            <person name="Zheng Z."/>
            <person name="Qiu Y."/>
        </authorList>
    </citation>
    <scope>NUCLEOTIDE SEQUENCE [LARGE SCALE GENOMIC DNA]</scope>
    <source>
        <tissue evidence="3">Roots</tissue>
    </source>
</reference>
<evidence type="ECO:0000313" key="4">
    <source>
        <dbReference type="Proteomes" id="UP001345219"/>
    </source>
</evidence>
<feature type="compositionally biased region" description="Polar residues" evidence="1">
    <location>
        <begin position="279"/>
        <end position="288"/>
    </location>
</feature>
<evidence type="ECO:0000256" key="2">
    <source>
        <dbReference type="SAM" id="SignalP"/>
    </source>
</evidence>
<comment type="caution">
    <text evidence="3">The sequence shown here is derived from an EMBL/GenBank/DDBJ whole genome shotgun (WGS) entry which is preliminary data.</text>
</comment>
<feature type="compositionally biased region" description="Low complexity" evidence="1">
    <location>
        <begin position="289"/>
        <end position="308"/>
    </location>
</feature>
<gene>
    <name evidence="3" type="ORF">SAY87_024032</name>
</gene>
<keyword evidence="2" id="KW-0732">Signal</keyword>
<feature type="compositionally biased region" description="Basic and acidic residues" evidence="1">
    <location>
        <begin position="403"/>
        <end position="416"/>
    </location>
</feature>
<proteinExistence type="predicted"/>
<protein>
    <submittedName>
        <fullName evidence="3">Uncharacterized protein</fullName>
    </submittedName>
</protein>
<feature type="compositionally biased region" description="Polar residues" evidence="1">
    <location>
        <begin position="421"/>
        <end position="437"/>
    </location>
</feature>
<organism evidence="3 4">
    <name type="scientific">Trapa incisa</name>
    <dbReference type="NCBI Taxonomy" id="236973"/>
    <lineage>
        <taxon>Eukaryota</taxon>
        <taxon>Viridiplantae</taxon>
        <taxon>Streptophyta</taxon>
        <taxon>Embryophyta</taxon>
        <taxon>Tracheophyta</taxon>
        <taxon>Spermatophyta</taxon>
        <taxon>Magnoliopsida</taxon>
        <taxon>eudicotyledons</taxon>
        <taxon>Gunneridae</taxon>
        <taxon>Pentapetalae</taxon>
        <taxon>rosids</taxon>
        <taxon>malvids</taxon>
        <taxon>Myrtales</taxon>
        <taxon>Lythraceae</taxon>
        <taxon>Trapa</taxon>
    </lineage>
</organism>
<dbReference type="InterPro" id="IPR045882">
    <property type="entry name" value="GPT1/2"/>
</dbReference>
<feature type="region of interest" description="Disordered" evidence="1">
    <location>
        <begin position="158"/>
        <end position="453"/>
    </location>
</feature>
<dbReference type="AlphaFoldDB" id="A0AAN7QSQ2"/>
<name>A0AAN7QSQ2_9MYRT</name>
<feature type="compositionally biased region" description="Low complexity" evidence="1">
    <location>
        <begin position="362"/>
        <end position="383"/>
    </location>
</feature>
<dbReference type="PANTHER" id="PTHR33737">
    <property type="entry name" value="OS05G0121800 PROTEIN"/>
    <property type="match status" value="1"/>
</dbReference>
<accession>A0AAN7QSQ2</accession>
<feature type="compositionally biased region" description="Basic and acidic residues" evidence="1">
    <location>
        <begin position="540"/>
        <end position="558"/>
    </location>
</feature>
<feature type="signal peptide" evidence="2">
    <location>
        <begin position="1"/>
        <end position="18"/>
    </location>
</feature>
<evidence type="ECO:0000313" key="3">
    <source>
        <dbReference type="EMBL" id="KAK4776071.1"/>
    </source>
</evidence>
<sequence length="673" mass="72369">MVISSWTLLFSWPHLSFTFQPLPMRPEPGRRRLLDDRSLDSLQGLDSENTDDQRTNMASTNVERLEEKATKTPENYHLRESLAWDTAFFTSDGVLEAEELTSMIKDAENKETHALPTILEETQRSTESISTFASDTLTLASFEGELFKDIRASIQKTSKTSRIQSFGGKAGQSPTEAYINRSSRKADTCPVSHGNKKPTPRKLSTSTIRPGKTTNQAPVHQRVSQVRSDAVGGNPSSNPLPSKPPKPGMVSPMPSSTKRVSMGVKHKKPEKIHIETAGGQDSESKVSVSSGTCSTEPGSSSSRSSSSDSSDKTRKSRMNLQNKGVDSRSTKVSSAGSFTVKTPPNSTLSHLSTHVVSATKHSSSISPTSSIYEWSSESSSSTSAVKKRSNDSKASLEPSSLEKTCDDDGGNRKQLDGPKTQGPSSSTECLKNASSGGTLHLPNSMGHSRIRMPSPKIGFFDGTKSTRTPKVNLQHSPGICSDLLDVGSEISKPDGPSNKPKIVKSQAVRTAITHSYPSISQRLKNSLPPKIGQWNQLKAEQGKSKESSMKTCDEKESPGAHSGMEDAVDMVNGSMIPVERDIPVENGLVADQSFTGCTSKLASEELLSMNLLYNQSPPSNCKLKPLPSSPSTGARQPLAAINSLCNMNDSCDVLAGMDSAELGNRINLPCQGP</sequence>
<keyword evidence="4" id="KW-1185">Reference proteome</keyword>
<dbReference type="GO" id="GO:0008017">
    <property type="term" value="F:microtubule binding"/>
    <property type="evidence" value="ECO:0007669"/>
    <property type="project" value="InterPro"/>
</dbReference>
<feature type="compositionally biased region" description="Polar residues" evidence="1">
    <location>
        <begin position="330"/>
        <end position="361"/>
    </location>
</feature>
<evidence type="ECO:0000256" key="1">
    <source>
        <dbReference type="SAM" id="MobiDB-lite"/>
    </source>
</evidence>
<dbReference type="Proteomes" id="UP001345219">
    <property type="component" value="Chromosome 18"/>
</dbReference>
<dbReference type="PANTHER" id="PTHR33737:SF2">
    <property type="entry name" value="OS12G0102700 PROTEIN"/>
    <property type="match status" value="1"/>
</dbReference>